<evidence type="ECO:0000256" key="8">
    <source>
        <dbReference type="ARBA" id="ARBA00023136"/>
    </source>
</evidence>
<feature type="transmembrane region" description="Helical" evidence="10">
    <location>
        <begin position="426"/>
        <end position="447"/>
    </location>
</feature>
<dbReference type="EMBL" id="CACRST010000025">
    <property type="protein sequence ID" value="VYT27491.1"/>
    <property type="molecule type" value="Genomic_DNA"/>
</dbReference>
<protein>
    <recommendedName>
        <fullName evidence="3">Multidrug export protein MepA</fullName>
    </recommendedName>
</protein>
<feature type="transmembrane region" description="Helical" evidence="10">
    <location>
        <begin position="453"/>
        <end position="472"/>
    </location>
</feature>
<dbReference type="GO" id="GO:0005886">
    <property type="term" value="C:plasma membrane"/>
    <property type="evidence" value="ECO:0007669"/>
    <property type="project" value="UniProtKB-SubCell"/>
</dbReference>
<evidence type="ECO:0000256" key="9">
    <source>
        <dbReference type="ARBA" id="ARBA00023251"/>
    </source>
</evidence>
<feature type="transmembrane region" description="Helical" evidence="10">
    <location>
        <begin position="162"/>
        <end position="184"/>
    </location>
</feature>
<feature type="transmembrane region" description="Helical" evidence="10">
    <location>
        <begin position="386"/>
        <end position="405"/>
    </location>
</feature>
<feature type="transmembrane region" description="Helical" evidence="10">
    <location>
        <begin position="299"/>
        <end position="321"/>
    </location>
</feature>
<feature type="transmembrane region" description="Helical" evidence="10">
    <location>
        <begin position="120"/>
        <end position="142"/>
    </location>
</feature>
<keyword evidence="6 10" id="KW-0812">Transmembrane</keyword>
<dbReference type="InterPro" id="IPR045070">
    <property type="entry name" value="MATE_MepA-like"/>
</dbReference>
<keyword evidence="8 10" id="KW-0472">Membrane</keyword>
<feature type="transmembrane region" description="Helical" evidence="10">
    <location>
        <begin position="221"/>
        <end position="242"/>
    </location>
</feature>
<gene>
    <name evidence="11" type="primary">mepA_14</name>
    <name evidence="11" type="ORF">BGLFYP119_02580</name>
</gene>
<evidence type="ECO:0000256" key="4">
    <source>
        <dbReference type="ARBA" id="ARBA00022448"/>
    </source>
</evidence>
<feature type="transmembrane region" description="Helical" evidence="10">
    <location>
        <begin position="76"/>
        <end position="99"/>
    </location>
</feature>
<keyword evidence="5" id="KW-1003">Cell membrane</keyword>
<name>A0A6N2VG63_9FIRM</name>
<feature type="transmembrane region" description="Helical" evidence="10">
    <location>
        <begin position="348"/>
        <end position="366"/>
    </location>
</feature>
<organism evidence="11">
    <name type="scientific">Blautia glucerasea</name>
    <dbReference type="NCBI Taxonomy" id="536633"/>
    <lineage>
        <taxon>Bacteria</taxon>
        <taxon>Bacillati</taxon>
        <taxon>Bacillota</taxon>
        <taxon>Clostridia</taxon>
        <taxon>Lachnospirales</taxon>
        <taxon>Lachnospiraceae</taxon>
        <taxon>Blautia</taxon>
    </lineage>
</organism>
<dbReference type="PANTHER" id="PTHR43823">
    <property type="entry name" value="SPORULATION PROTEIN YKVU"/>
    <property type="match status" value="1"/>
</dbReference>
<dbReference type="InterPro" id="IPR051327">
    <property type="entry name" value="MATE_MepA_subfamily"/>
</dbReference>
<accession>A0A6N2VG63</accession>
<evidence type="ECO:0000256" key="5">
    <source>
        <dbReference type="ARBA" id="ARBA00022475"/>
    </source>
</evidence>
<dbReference type="GO" id="GO:0015297">
    <property type="term" value="F:antiporter activity"/>
    <property type="evidence" value="ECO:0007669"/>
    <property type="project" value="InterPro"/>
</dbReference>
<comment type="subcellular location">
    <subcellularLocation>
        <location evidence="1">Cell membrane</location>
        <topology evidence="1">Multi-pass membrane protein</topology>
    </subcellularLocation>
</comment>
<evidence type="ECO:0000256" key="1">
    <source>
        <dbReference type="ARBA" id="ARBA00004651"/>
    </source>
</evidence>
<feature type="transmembrane region" description="Helical" evidence="10">
    <location>
        <begin position="191"/>
        <end position="215"/>
    </location>
</feature>
<evidence type="ECO:0000256" key="2">
    <source>
        <dbReference type="ARBA" id="ARBA00008417"/>
    </source>
</evidence>
<dbReference type="PANTHER" id="PTHR43823:SF3">
    <property type="entry name" value="MULTIDRUG EXPORT PROTEIN MEPA"/>
    <property type="match status" value="1"/>
</dbReference>
<dbReference type="CDD" id="cd13143">
    <property type="entry name" value="MATE_MepA_like"/>
    <property type="match status" value="1"/>
</dbReference>
<evidence type="ECO:0000313" key="11">
    <source>
        <dbReference type="EMBL" id="VYT27491.1"/>
    </source>
</evidence>
<feature type="transmembrane region" description="Helical" evidence="10">
    <location>
        <begin position="37"/>
        <end position="61"/>
    </location>
</feature>
<proteinExistence type="inferred from homology"/>
<evidence type="ECO:0000256" key="10">
    <source>
        <dbReference type="SAM" id="Phobius"/>
    </source>
</evidence>
<dbReference type="InterPro" id="IPR048279">
    <property type="entry name" value="MdtK-like"/>
</dbReference>
<feature type="transmembrane region" description="Helical" evidence="10">
    <location>
        <begin position="6"/>
        <end position="25"/>
    </location>
</feature>
<dbReference type="AlphaFoldDB" id="A0A6N2VG63"/>
<keyword evidence="4" id="KW-0813">Transport</keyword>
<dbReference type="GO" id="GO:0042910">
    <property type="term" value="F:xenobiotic transmembrane transporter activity"/>
    <property type="evidence" value="ECO:0007669"/>
    <property type="project" value="InterPro"/>
</dbReference>
<feature type="transmembrane region" description="Helical" evidence="10">
    <location>
        <begin position="263"/>
        <end position="287"/>
    </location>
</feature>
<dbReference type="Pfam" id="PF01554">
    <property type="entry name" value="MatE"/>
    <property type="match status" value="2"/>
</dbReference>
<evidence type="ECO:0000256" key="7">
    <source>
        <dbReference type="ARBA" id="ARBA00022989"/>
    </source>
</evidence>
<evidence type="ECO:0000256" key="6">
    <source>
        <dbReference type="ARBA" id="ARBA00022692"/>
    </source>
</evidence>
<evidence type="ECO:0000256" key="3">
    <source>
        <dbReference type="ARBA" id="ARBA00022106"/>
    </source>
</evidence>
<dbReference type="InterPro" id="IPR002528">
    <property type="entry name" value="MATE_fam"/>
</dbReference>
<keyword evidence="9" id="KW-0046">Antibiotic resistance</keyword>
<dbReference type="PIRSF" id="PIRSF006603">
    <property type="entry name" value="DinF"/>
    <property type="match status" value="1"/>
</dbReference>
<dbReference type="GO" id="GO:0046677">
    <property type="term" value="P:response to antibiotic"/>
    <property type="evidence" value="ECO:0007669"/>
    <property type="project" value="UniProtKB-KW"/>
</dbReference>
<sequence>MYTSVIVVFGADFPHTFFVGGLKIIMKHSTDLGKDPVSSLVFRLAIPAMIAQFVNVLYSIIDRMYIGHIPKIGELALAGVGICGPIVTLLSSFGTLVGLGGSILLGIRLGEKNLKKAKQILSNSFLMLSVISILLTITFLLMKDRLLVWFGASEVTFPYANTYMTIYTAGTFFALMAAGLNYFINCQGFPVAGMMTVLIGAISNIILDPVFIFLFHMDVAGAAIATVISQMASCTFAILFLFSKKVHVPISFGNYNRRLMLNIVYLGLSPFLILATDSILLIVMNAVLQKYGGPAQGDMLITCATIVQSYMLMITAPMIGISGGTQAVISYNYGAQATKRVKKAIRTILKLMLGFTTSMFILSQFLPKVFVLLFTSNQEYIDFSIWGIRVFTMMITPLSFQYVFVDALTALERTKTALSLSVLRKSLYIIGTIALPAFYQASTAFYAEPLSDVISASVSTIVFLLIIDKHLLKREQAVIS</sequence>
<reference evidence="11" key="1">
    <citation type="submission" date="2019-11" db="EMBL/GenBank/DDBJ databases">
        <authorList>
            <person name="Feng L."/>
        </authorList>
    </citation>
    <scope>NUCLEOTIDE SEQUENCE</scope>
    <source>
        <strain evidence="11">BgluceraseaLFYP119</strain>
    </source>
</reference>
<comment type="similarity">
    <text evidence="2">Belongs to the multi antimicrobial extrusion (MATE) (TC 2.A.66.1) family. MepA subfamily.</text>
</comment>
<keyword evidence="7 10" id="KW-1133">Transmembrane helix</keyword>